<accession>A0A0S4M3N5</accession>
<feature type="non-terminal residue" evidence="2">
    <location>
        <position position="106"/>
    </location>
</feature>
<dbReference type="AlphaFoldDB" id="A0A0S4M3N5"/>
<sequence length="106" mass="12730">MLEKAFNFGENNLILNGVDLRSELKQVNMTPEYIMSITNGWGKHYIDNYHNRTNMDNKGYHEEQLYSLDTEWYIKVVIILMSFFALLYFFAMIFRRTKGCRGMRRL</sequence>
<name>A0A0S4M3N5_9BURK</name>
<dbReference type="Proteomes" id="UP000198651">
    <property type="component" value="Chromosome I"/>
</dbReference>
<evidence type="ECO:0000313" key="3">
    <source>
        <dbReference type="Proteomes" id="UP000198651"/>
    </source>
</evidence>
<reference evidence="3" key="1">
    <citation type="submission" date="2015-11" db="EMBL/GenBank/DDBJ databases">
        <authorList>
            <person name="Seth-Smith H.M.B."/>
        </authorList>
    </citation>
    <scope>NUCLEOTIDE SEQUENCE [LARGE SCALE GENOMIC DNA]</scope>
    <source>
        <strain evidence="3">2013Ark11</strain>
    </source>
</reference>
<gene>
    <name evidence="2" type="ORF">Ark11_1602</name>
</gene>
<organism evidence="2 3">
    <name type="scientific">Candidatus Ichthyocystis hellenicum</name>
    <dbReference type="NCBI Taxonomy" id="1561003"/>
    <lineage>
        <taxon>Bacteria</taxon>
        <taxon>Pseudomonadati</taxon>
        <taxon>Pseudomonadota</taxon>
        <taxon>Betaproteobacteria</taxon>
        <taxon>Burkholderiales</taxon>
        <taxon>Candidatus Ichthyocystis</taxon>
    </lineage>
</organism>
<keyword evidence="1" id="KW-0472">Membrane</keyword>
<protein>
    <submittedName>
        <fullName evidence="2">Putative membrane protein (Partial)</fullName>
    </submittedName>
</protein>
<evidence type="ECO:0000313" key="2">
    <source>
        <dbReference type="EMBL" id="CUT18393.1"/>
    </source>
</evidence>
<keyword evidence="3" id="KW-1185">Reference proteome</keyword>
<evidence type="ECO:0000256" key="1">
    <source>
        <dbReference type="SAM" id="Phobius"/>
    </source>
</evidence>
<keyword evidence="1" id="KW-0812">Transmembrane</keyword>
<keyword evidence="1" id="KW-1133">Transmembrane helix</keyword>
<feature type="transmembrane region" description="Helical" evidence="1">
    <location>
        <begin position="72"/>
        <end position="94"/>
    </location>
</feature>
<dbReference type="EMBL" id="LN906597">
    <property type="protein sequence ID" value="CUT18393.1"/>
    <property type="molecule type" value="Genomic_DNA"/>
</dbReference>
<proteinExistence type="predicted"/>